<comment type="caution">
    <text evidence="3">The sequence shown here is derived from an EMBL/GenBank/DDBJ whole genome shotgun (WGS) entry which is preliminary data.</text>
</comment>
<sequence>MVKSSSCSENEPCCSKACKKNTDSLNSKTTDLSEKLGDRENMLYHYKLRLSQVEARLVEFKNQEIKFCEKIRVLEFNIEGKTNRIKYLTKELENLKNKNKGLESKLTCFKSATKDLDHLIGSQRSDKIKEGLGYSVVPPPPAQVYSPPKKNMSWTGLPEFADDIITDYTRPSPSVESNPNDLQNSSSSASENRESTGGILSKPKIKFVRPADTPTVVKTDKVETPKKTIVKYTEQYKKPSKTSNFRGNQRN</sequence>
<proteinExistence type="predicted"/>
<feature type="region of interest" description="Disordered" evidence="2">
    <location>
        <begin position="167"/>
        <end position="206"/>
    </location>
</feature>
<evidence type="ECO:0000256" key="2">
    <source>
        <dbReference type="SAM" id="MobiDB-lite"/>
    </source>
</evidence>
<evidence type="ECO:0000256" key="1">
    <source>
        <dbReference type="SAM" id="Coils"/>
    </source>
</evidence>
<organism evidence="3">
    <name type="scientific">Tanacetum cinerariifolium</name>
    <name type="common">Dalmatian daisy</name>
    <name type="synonym">Chrysanthemum cinerariifolium</name>
    <dbReference type="NCBI Taxonomy" id="118510"/>
    <lineage>
        <taxon>Eukaryota</taxon>
        <taxon>Viridiplantae</taxon>
        <taxon>Streptophyta</taxon>
        <taxon>Embryophyta</taxon>
        <taxon>Tracheophyta</taxon>
        <taxon>Spermatophyta</taxon>
        <taxon>Magnoliopsida</taxon>
        <taxon>eudicotyledons</taxon>
        <taxon>Gunneridae</taxon>
        <taxon>Pentapetalae</taxon>
        <taxon>asterids</taxon>
        <taxon>campanulids</taxon>
        <taxon>Asterales</taxon>
        <taxon>Asteraceae</taxon>
        <taxon>Asteroideae</taxon>
        <taxon>Anthemideae</taxon>
        <taxon>Anthemidinae</taxon>
        <taxon>Tanacetum</taxon>
    </lineage>
</organism>
<dbReference type="EMBL" id="BKCJ010299552">
    <property type="protein sequence ID" value="GEZ60507.1"/>
    <property type="molecule type" value="Genomic_DNA"/>
</dbReference>
<name>A0A699IF93_TANCI</name>
<dbReference type="AlphaFoldDB" id="A0A699IF93"/>
<accession>A0A699IF93</accession>
<feature type="compositionally biased region" description="Polar residues" evidence="2">
    <location>
        <begin position="169"/>
        <end position="183"/>
    </location>
</feature>
<feature type="coiled-coil region" evidence="1">
    <location>
        <begin position="78"/>
        <end position="112"/>
    </location>
</feature>
<evidence type="ECO:0000313" key="3">
    <source>
        <dbReference type="EMBL" id="GEZ60507.1"/>
    </source>
</evidence>
<feature type="region of interest" description="Disordered" evidence="2">
    <location>
        <begin position="218"/>
        <end position="251"/>
    </location>
</feature>
<gene>
    <name evidence="3" type="ORF">Tci_532480</name>
</gene>
<protein>
    <submittedName>
        <fullName evidence="3">Uncharacterized protein</fullName>
    </submittedName>
</protein>
<reference evidence="3" key="1">
    <citation type="journal article" date="2019" name="Sci. Rep.">
        <title>Draft genome of Tanacetum cinerariifolium, the natural source of mosquito coil.</title>
        <authorList>
            <person name="Yamashiro T."/>
            <person name="Shiraishi A."/>
            <person name="Satake H."/>
            <person name="Nakayama K."/>
        </authorList>
    </citation>
    <scope>NUCLEOTIDE SEQUENCE</scope>
</reference>
<keyword evidence="1" id="KW-0175">Coiled coil</keyword>
<feature type="compositionally biased region" description="Polar residues" evidence="2">
    <location>
        <begin position="241"/>
        <end position="251"/>
    </location>
</feature>